<dbReference type="InterPro" id="IPR003607">
    <property type="entry name" value="HD/PDEase_dom"/>
</dbReference>
<dbReference type="InterPro" id="IPR013655">
    <property type="entry name" value="PAS_fold_3"/>
</dbReference>
<dbReference type="Pfam" id="PF08447">
    <property type="entry name" value="PAS_3"/>
    <property type="match status" value="1"/>
</dbReference>
<dbReference type="InterPro" id="IPR000700">
    <property type="entry name" value="PAS-assoc_C"/>
</dbReference>
<dbReference type="Gene3D" id="1.10.3210.10">
    <property type="entry name" value="Hypothetical protein af1432"/>
    <property type="match status" value="1"/>
</dbReference>
<sequence>MFTERHPDAFILVINDDALTLELLHRMLEAEGYQNVCTETDAQRGLERCLQQQPDLLLLDLHMPQLSGYDVLATLRGEAREMPFFPVLVVTADTTPQARQRALALGASDFLTLPFDPTEALLRVRNLLALQFLTRSLREQIQTRTEQVASTQAAFEQLFVANPLPMWIYDRETLRFLAVNTAATGRYGFTREEFLQMTLVDIRPPAQVPDLFEQLKAFGRYMTSGTGVQARHRYKDGTCVDVWARFQPVEFEGRGAVVVTIEDITARLAAQYALQDSEQRYRLISENSPTMICRFLPTGQCVFVSSASLALMGYAPDEVLDMNIEDLIHPEDVDMLHAAAVRATSGDVATAPSPVEYRLRTREGRYIWVESILRAIYDEHGELLETQTSTIDISARKAAEAEVQEQLRRYRTLIELTAALEASSEPVAVVEAALERCLELTEYTRGYFVEVSDQIKVRATRGTDALPLLEAAKMFADLGELPQILQPVRAGAPFFPQDHPDLASRFQQRQVPTFCVLPLLAQGEHVAALVFVVDGPQVQISAETTSLLRAVAGRINHAFERSTYISQLNQSREETLRALGLVLEYRDYETKGHTDRVLAWSERLGAVFGFAGAELDALRWGAMLHDTGKVAIPDGILLKPGTLTAEEFEVIKRHPGIGHEMLTHIPSLPPTTLDVVLYHQERWNGSGYPSRRAGHDIPLAARLFAVVDVYDALTSQRPYKPAWTHEEAIAQLRREAGTLLDPDIVQVFVQLFSEGASGAAGPQAGGDLEGRPGSSAP</sequence>
<keyword evidence="1" id="KW-0597">Phosphoprotein</keyword>
<dbReference type="PROSITE" id="PS50112">
    <property type="entry name" value="PAS"/>
    <property type="match status" value="1"/>
</dbReference>
<feature type="domain" description="HD-GYP" evidence="6">
    <location>
        <begin position="568"/>
        <end position="764"/>
    </location>
</feature>
<dbReference type="Gene3D" id="3.30.450.20">
    <property type="entry name" value="PAS domain"/>
    <property type="match status" value="2"/>
</dbReference>
<evidence type="ECO:0000259" key="4">
    <source>
        <dbReference type="PROSITE" id="PS50112"/>
    </source>
</evidence>
<accession>A0ABV8XR77</accession>
<dbReference type="Pfam" id="PF13487">
    <property type="entry name" value="HD_5"/>
    <property type="match status" value="1"/>
</dbReference>
<dbReference type="InterPro" id="IPR011006">
    <property type="entry name" value="CheY-like_superfamily"/>
</dbReference>
<evidence type="ECO:0000313" key="7">
    <source>
        <dbReference type="EMBL" id="MFC4427112.1"/>
    </source>
</evidence>
<dbReference type="PROSITE" id="PS50110">
    <property type="entry name" value="RESPONSE_REGULATORY"/>
    <property type="match status" value="1"/>
</dbReference>
<evidence type="ECO:0000259" key="3">
    <source>
        <dbReference type="PROSITE" id="PS50110"/>
    </source>
</evidence>
<protein>
    <submittedName>
        <fullName evidence="7">HD domain-containing phosphohydrolase</fullName>
    </submittedName>
</protein>
<feature type="region of interest" description="Disordered" evidence="2">
    <location>
        <begin position="757"/>
        <end position="777"/>
    </location>
</feature>
<dbReference type="InterPro" id="IPR052020">
    <property type="entry name" value="Cyclic_di-GMP/3'3'-cGAMP_PDE"/>
</dbReference>
<feature type="domain" description="PAC" evidence="5">
    <location>
        <begin position="353"/>
        <end position="405"/>
    </location>
</feature>
<dbReference type="NCBIfam" id="TIGR00229">
    <property type="entry name" value="sensory_box"/>
    <property type="match status" value="2"/>
</dbReference>
<feature type="modified residue" description="4-aspartylphosphate" evidence="1">
    <location>
        <position position="60"/>
    </location>
</feature>
<dbReference type="CDD" id="cd00077">
    <property type="entry name" value="HDc"/>
    <property type="match status" value="1"/>
</dbReference>
<dbReference type="PROSITE" id="PS51832">
    <property type="entry name" value="HD_GYP"/>
    <property type="match status" value="1"/>
</dbReference>
<organism evidence="7 8">
    <name type="scientific">Deinococcus navajonensis</name>
    <dbReference type="NCBI Taxonomy" id="309884"/>
    <lineage>
        <taxon>Bacteria</taxon>
        <taxon>Thermotogati</taxon>
        <taxon>Deinococcota</taxon>
        <taxon>Deinococci</taxon>
        <taxon>Deinococcales</taxon>
        <taxon>Deinococcaceae</taxon>
        <taxon>Deinococcus</taxon>
    </lineage>
</organism>
<dbReference type="Proteomes" id="UP001595998">
    <property type="component" value="Unassembled WGS sequence"/>
</dbReference>
<comment type="caution">
    <text evidence="7">The sequence shown here is derived from an EMBL/GenBank/DDBJ whole genome shotgun (WGS) entry which is preliminary data.</text>
</comment>
<dbReference type="InterPro" id="IPR001789">
    <property type="entry name" value="Sig_transdc_resp-reg_receiver"/>
</dbReference>
<evidence type="ECO:0000259" key="5">
    <source>
        <dbReference type="PROSITE" id="PS50113"/>
    </source>
</evidence>
<dbReference type="SUPFAM" id="SSF109604">
    <property type="entry name" value="HD-domain/PDEase-like"/>
    <property type="match status" value="1"/>
</dbReference>
<feature type="domain" description="PAS" evidence="4">
    <location>
        <begin position="277"/>
        <end position="347"/>
    </location>
</feature>
<feature type="compositionally biased region" description="Low complexity" evidence="2">
    <location>
        <begin position="757"/>
        <end position="766"/>
    </location>
</feature>
<dbReference type="InterPro" id="IPR001610">
    <property type="entry name" value="PAC"/>
</dbReference>
<evidence type="ECO:0000256" key="1">
    <source>
        <dbReference type="PROSITE-ProRule" id="PRU00169"/>
    </source>
</evidence>
<dbReference type="SUPFAM" id="SSF52172">
    <property type="entry name" value="CheY-like"/>
    <property type="match status" value="1"/>
</dbReference>
<evidence type="ECO:0000313" key="8">
    <source>
        <dbReference type="Proteomes" id="UP001595998"/>
    </source>
</evidence>
<dbReference type="InterPro" id="IPR000014">
    <property type="entry name" value="PAS"/>
</dbReference>
<name>A0ABV8XR77_9DEIO</name>
<dbReference type="InterPro" id="IPR037522">
    <property type="entry name" value="HD_GYP_dom"/>
</dbReference>
<dbReference type="PANTHER" id="PTHR45228">
    <property type="entry name" value="CYCLIC DI-GMP PHOSPHODIESTERASE TM_0186-RELATED"/>
    <property type="match status" value="1"/>
</dbReference>
<dbReference type="Pfam" id="PF00072">
    <property type="entry name" value="Response_reg"/>
    <property type="match status" value="1"/>
</dbReference>
<dbReference type="CDD" id="cd00130">
    <property type="entry name" value="PAS"/>
    <property type="match status" value="2"/>
</dbReference>
<dbReference type="SMART" id="SM00086">
    <property type="entry name" value="PAC"/>
    <property type="match status" value="2"/>
</dbReference>
<dbReference type="PANTHER" id="PTHR45228:SF8">
    <property type="entry name" value="TWO-COMPONENT RESPONSE REGULATOR-RELATED"/>
    <property type="match status" value="1"/>
</dbReference>
<dbReference type="SMART" id="SM00471">
    <property type="entry name" value="HDc"/>
    <property type="match status" value="1"/>
</dbReference>
<feature type="domain" description="Response regulatory" evidence="3">
    <location>
        <begin position="10"/>
        <end position="128"/>
    </location>
</feature>
<dbReference type="InterPro" id="IPR035965">
    <property type="entry name" value="PAS-like_dom_sf"/>
</dbReference>
<dbReference type="SUPFAM" id="SSF55785">
    <property type="entry name" value="PYP-like sensor domain (PAS domain)"/>
    <property type="match status" value="2"/>
</dbReference>
<proteinExistence type="predicted"/>
<dbReference type="EMBL" id="JBHSEH010000016">
    <property type="protein sequence ID" value="MFC4427112.1"/>
    <property type="molecule type" value="Genomic_DNA"/>
</dbReference>
<evidence type="ECO:0000259" key="6">
    <source>
        <dbReference type="PROSITE" id="PS51832"/>
    </source>
</evidence>
<dbReference type="RefSeq" id="WP_380040273.1">
    <property type="nucleotide sequence ID" value="NZ_JBHSEH010000016.1"/>
</dbReference>
<gene>
    <name evidence="7" type="ORF">ACFOZ9_12910</name>
</gene>
<keyword evidence="8" id="KW-1185">Reference proteome</keyword>
<dbReference type="Gene3D" id="3.40.50.2300">
    <property type="match status" value="1"/>
</dbReference>
<dbReference type="SUPFAM" id="SSF55781">
    <property type="entry name" value="GAF domain-like"/>
    <property type="match status" value="1"/>
</dbReference>
<dbReference type="SMART" id="SM00448">
    <property type="entry name" value="REC"/>
    <property type="match status" value="1"/>
</dbReference>
<dbReference type="Pfam" id="PF13426">
    <property type="entry name" value="PAS_9"/>
    <property type="match status" value="1"/>
</dbReference>
<dbReference type="SMART" id="SM00091">
    <property type="entry name" value="PAS"/>
    <property type="match status" value="2"/>
</dbReference>
<evidence type="ECO:0000256" key="2">
    <source>
        <dbReference type="SAM" id="MobiDB-lite"/>
    </source>
</evidence>
<dbReference type="InterPro" id="IPR029016">
    <property type="entry name" value="GAF-like_dom_sf"/>
</dbReference>
<reference evidence="8" key="1">
    <citation type="journal article" date="2019" name="Int. J. Syst. Evol. Microbiol.">
        <title>The Global Catalogue of Microorganisms (GCM) 10K type strain sequencing project: providing services to taxonomists for standard genome sequencing and annotation.</title>
        <authorList>
            <consortium name="The Broad Institute Genomics Platform"/>
            <consortium name="The Broad Institute Genome Sequencing Center for Infectious Disease"/>
            <person name="Wu L."/>
            <person name="Ma J."/>
        </authorList>
    </citation>
    <scope>NUCLEOTIDE SEQUENCE [LARGE SCALE GENOMIC DNA]</scope>
    <source>
        <strain evidence="8">CCUG 56029</strain>
    </source>
</reference>
<dbReference type="Gene3D" id="3.30.450.40">
    <property type="match status" value="1"/>
</dbReference>
<dbReference type="PROSITE" id="PS50113">
    <property type="entry name" value="PAC"/>
    <property type="match status" value="1"/>
</dbReference>